<dbReference type="PIRSF" id="PIRSF034005">
    <property type="entry name" value="OM_lipoprot_Omp19_bac"/>
    <property type="match status" value="1"/>
</dbReference>
<evidence type="ECO:0000313" key="12">
    <source>
        <dbReference type="Proteomes" id="UP000190135"/>
    </source>
</evidence>
<dbReference type="Proteomes" id="UP000190135">
    <property type="component" value="Unassembled WGS sequence"/>
</dbReference>
<comment type="similarity">
    <text evidence="2">Belongs to the rhizobiaceae omp19 lipoprotein family.</text>
</comment>
<evidence type="ECO:0000256" key="2">
    <source>
        <dbReference type="ARBA" id="ARBA00007138"/>
    </source>
</evidence>
<keyword evidence="12" id="KW-1185">Reference proteome</keyword>
<dbReference type="InterPro" id="IPR010571">
    <property type="entry name" value="OM_lipoprot_Omp19_bac"/>
</dbReference>
<keyword evidence="4" id="KW-0472">Membrane</keyword>
<dbReference type="Gene3D" id="2.40.128.10">
    <property type="match status" value="1"/>
</dbReference>
<evidence type="ECO:0000256" key="3">
    <source>
        <dbReference type="ARBA" id="ARBA00022729"/>
    </source>
</evidence>
<accession>A0A1T4T5M1</accession>
<dbReference type="STRING" id="1365950.SAMN05428963_11962"/>
<evidence type="ECO:0000313" key="11">
    <source>
        <dbReference type="EMBL" id="SKA35561.1"/>
    </source>
</evidence>
<evidence type="ECO:0000256" key="8">
    <source>
        <dbReference type="SAM" id="MobiDB-lite"/>
    </source>
</evidence>
<keyword evidence="5" id="KW-0564">Palmitate</keyword>
<sequence>MRRISTMGAGLAALLAVAGCTRSMPSLGDGGGGPAPLTPAPASPVYSNQLPPPPTPPAPPAPGGVMTGDNTTMNGTTPGAGAPGTAQPGGQTQVASTGPAVSKESMVGAWKVSSGGGNCQIFMALTKWTGGYRAASRGCPGQVADVSAWDVSGSQVVLKDSSGSTVAQLSGSGGTRYEGQTSGGQAISLYR</sequence>
<evidence type="ECO:0000256" key="1">
    <source>
        <dbReference type="ARBA" id="ARBA00004459"/>
    </source>
</evidence>
<evidence type="ECO:0000256" key="6">
    <source>
        <dbReference type="ARBA" id="ARBA00023237"/>
    </source>
</evidence>
<proteinExistence type="inferred from homology"/>
<dbReference type="GO" id="GO:0004866">
    <property type="term" value="F:endopeptidase inhibitor activity"/>
    <property type="evidence" value="ECO:0007669"/>
    <property type="project" value="InterPro"/>
</dbReference>
<gene>
    <name evidence="11" type="ORF">SAMN05428963_11962</name>
</gene>
<feature type="compositionally biased region" description="Pro residues" evidence="8">
    <location>
        <begin position="50"/>
        <end position="62"/>
    </location>
</feature>
<evidence type="ECO:0000256" key="4">
    <source>
        <dbReference type="ARBA" id="ARBA00023136"/>
    </source>
</evidence>
<feature type="domain" description="Alkaline proteinase inhibitor/ Outer membrane lipoprotein Omp19" evidence="10">
    <location>
        <begin position="101"/>
        <end position="191"/>
    </location>
</feature>
<dbReference type="InterPro" id="IPR016085">
    <property type="entry name" value="Protease_inh_B-barrel_dom"/>
</dbReference>
<feature type="signal peptide" evidence="9">
    <location>
        <begin position="1"/>
        <end position="18"/>
    </location>
</feature>
<comment type="subcellular location">
    <subcellularLocation>
        <location evidence="1">Cell outer membrane</location>
        <topology evidence="1">Lipid-anchor</topology>
    </subcellularLocation>
</comment>
<feature type="region of interest" description="Disordered" evidence="8">
    <location>
        <begin position="168"/>
        <end position="191"/>
    </location>
</feature>
<feature type="chain" id="PRO_5012323547" evidence="9">
    <location>
        <begin position="19"/>
        <end position="191"/>
    </location>
</feature>
<reference evidence="12" key="1">
    <citation type="submission" date="2017-02" db="EMBL/GenBank/DDBJ databases">
        <authorList>
            <person name="Varghese N."/>
            <person name="Submissions S."/>
        </authorList>
    </citation>
    <scope>NUCLEOTIDE SEQUENCE [LARGE SCALE GENOMIC DNA]</scope>
    <source>
        <strain evidence="12">USBA 369</strain>
    </source>
</reference>
<dbReference type="GO" id="GO:0009279">
    <property type="term" value="C:cell outer membrane"/>
    <property type="evidence" value="ECO:0007669"/>
    <property type="project" value="UniProtKB-SubCell"/>
</dbReference>
<dbReference type="PROSITE" id="PS51257">
    <property type="entry name" value="PROKAR_LIPOPROTEIN"/>
    <property type="match status" value="1"/>
</dbReference>
<evidence type="ECO:0000256" key="7">
    <source>
        <dbReference type="ARBA" id="ARBA00023288"/>
    </source>
</evidence>
<dbReference type="Pfam" id="PF02974">
    <property type="entry name" value="Inh"/>
    <property type="match status" value="1"/>
</dbReference>
<evidence type="ECO:0000256" key="5">
    <source>
        <dbReference type="ARBA" id="ARBA00023139"/>
    </source>
</evidence>
<keyword evidence="3 9" id="KW-0732">Signal</keyword>
<dbReference type="SUPFAM" id="SSF50882">
    <property type="entry name" value="beta-Barrel protease inhibitors"/>
    <property type="match status" value="1"/>
</dbReference>
<dbReference type="EMBL" id="FUXL01000019">
    <property type="protein sequence ID" value="SKA35561.1"/>
    <property type="molecule type" value="Genomic_DNA"/>
</dbReference>
<keyword evidence="6" id="KW-0998">Cell outer membrane</keyword>
<organism evidence="11 12">
    <name type="scientific">Consotaella salsifontis</name>
    <dbReference type="NCBI Taxonomy" id="1365950"/>
    <lineage>
        <taxon>Bacteria</taxon>
        <taxon>Pseudomonadati</taxon>
        <taxon>Pseudomonadota</taxon>
        <taxon>Alphaproteobacteria</taxon>
        <taxon>Hyphomicrobiales</taxon>
        <taxon>Aurantimonadaceae</taxon>
        <taxon>Consotaella</taxon>
    </lineage>
</organism>
<evidence type="ECO:0000259" key="10">
    <source>
        <dbReference type="Pfam" id="PF02974"/>
    </source>
</evidence>
<protein>
    <submittedName>
        <fullName evidence="11">Protease inhibitor Inh</fullName>
    </submittedName>
</protein>
<dbReference type="AlphaFoldDB" id="A0A1T4T5M1"/>
<evidence type="ECO:0000256" key="9">
    <source>
        <dbReference type="SAM" id="SignalP"/>
    </source>
</evidence>
<dbReference type="InterPro" id="IPR021140">
    <property type="entry name" value="Inh/Omp19"/>
</dbReference>
<keyword evidence="7" id="KW-0449">Lipoprotein</keyword>
<name>A0A1T4T5M1_9HYPH</name>
<feature type="compositionally biased region" description="Low complexity" evidence="8">
    <location>
        <begin position="63"/>
        <end position="93"/>
    </location>
</feature>
<dbReference type="RefSeq" id="WP_165690918.1">
    <property type="nucleotide sequence ID" value="NZ_FUXL01000019.1"/>
</dbReference>
<feature type="region of interest" description="Disordered" evidence="8">
    <location>
        <begin position="27"/>
        <end position="96"/>
    </location>
</feature>